<protein>
    <submittedName>
        <fullName evidence="6">Uncharacterized protein MA0381</fullName>
    </submittedName>
</protein>
<evidence type="ECO:0000313" key="6">
    <source>
        <dbReference type="EMBL" id="VAX26828.1"/>
    </source>
</evidence>
<name>A0A3B1CS62_9ZZZZ</name>
<proteinExistence type="predicted"/>
<evidence type="ECO:0000259" key="5">
    <source>
        <dbReference type="Pfam" id="PF02663"/>
    </source>
</evidence>
<sequence length="191" mass="21522">MTFEDVARFHGHVCPGLALGYRVSELVLREFGPRAEDEELVAIVENNSCAVDAIQVMTGCTFGKGNLIFRDYGKQVYTFVKRPSGKALRIAVKWTPPAETEEEKEMWKRYAEGERSEEVLKAVHNRKAKKTEAIMNAADSELFEVKTTEIELPREARIHPSVSCAICGEKVMETRTRLKNGKTVCIPCAER</sequence>
<dbReference type="InterPro" id="IPR053194">
    <property type="entry name" value="tRNA_methyltr_O"/>
</dbReference>
<dbReference type="InterPro" id="IPR026328">
    <property type="entry name" value="FmdE"/>
</dbReference>
<feature type="domain" description="Zinc finger DksA/TraR C4-type" evidence="4">
    <location>
        <begin position="163"/>
        <end position="191"/>
    </location>
</feature>
<dbReference type="Pfam" id="PF02663">
    <property type="entry name" value="FmdE"/>
    <property type="match status" value="1"/>
</dbReference>
<dbReference type="PANTHER" id="PTHR39418:SF1">
    <property type="entry name" value="DEHYDROGENASE"/>
    <property type="match status" value="1"/>
</dbReference>
<organism evidence="6">
    <name type="scientific">hydrothermal vent metagenome</name>
    <dbReference type="NCBI Taxonomy" id="652676"/>
    <lineage>
        <taxon>unclassified sequences</taxon>
        <taxon>metagenomes</taxon>
        <taxon>ecological metagenomes</taxon>
    </lineage>
</organism>
<feature type="domain" description="Formylmethanofuran dehydrogenase subunit E" evidence="5">
    <location>
        <begin position="9"/>
        <end position="144"/>
    </location>
</feature>
<dbReference type="InterPro" id="IPR000962">
    <property type="entry name" value="Znf_DskA_TraR"/>
</dbReference>
<reference evidence="6" key="1">
    <citation type="submission" date="2018-06" db="EMBL/GenBank/DDBJ databases">
        <authorList>
            <person name="Zhirakovskaya E."/>
        </authorList>
    </citation>
    <scope>NUCLEOTIDE SEQUENCE</scope>
</reference>
<keyword evidence="1" id="KW-0479">Metal-binding</keyword>
<dbReference type="AlphaFoldDB" id="A0A3B1CS62"/>
<dbReference type="InterPro" id="IPR003814">
    <property type="entry name" value="FmdEsu_dom"/>
</dbReference>
<accession>A0A3B1CS62</accession>
<dbReference type="PANTHER" id="PTHR39418">
    <property type="entry name" value="DEHYDROGENASE-RELATED"/>
    <property type="match status" value="1"/>
</dbReference>
<dbReference type="PIRSF" id="PIRSF006578">
    <property type="entry name" value="FwdE"/>
    <property type="match status" value="1"/>
</dbReference>
<evidence type="ECO:0000256" key="1">
    <source>
        <dbReference type="ARBA" id="ARBA00022723"/>
    </source>
</evidence>
<evidence type="ECO:0000256" key="3">
    <source>
        <dbReference type="ARBA" id="ARBA00022833"/>
    </source>
</evidence>
<evidence type="ECO:0000256" key="2">
    <source>
        <dbReference type="ARBA" id="ARBA00022771"/>
    </source>
</evidence>
<gene>
    <name evidence="6" type="ORF">MNBD_NITROSPIRAE02-754</name>
</gene>
<dbReference type="SUPFAM" id="SSF143555">
    <property type="entry name" value="FwdE-like"/>
    <property type="match status" value="1"/>
</dbReference>
<dbReference type="Gene3D" id="3.30.1330.130">
    <property type="match status" value="1"/>
</dbReference>
<keyword evidence="2" id="KW-0863">Zinc-finger</keyword>
<evidence type="ECO:0000259" key="4">
    <source>
        <dbReference type="Pfam" id="PF01258"/>
    </source>
</evidence>
<dbReference type="EMBL" id="UOGH01000010">
    <property type="protein sequence ID" value="VAX26828.1"/>
    <property type="molecule type" value="Genomic_DNA"/>
</dbReference>
<dbReference type="Pfam" id="PF01258">
    <property type="entry name" value="zf-dskA_traR"/>
    <property type="match status" value="1"/>
</dbReference>
<dbReference type="GO" id="GO:0008270">
    <property type="term" value="F:zinc ion binding"/>
    <property type="evidence" value="ECO:0007669"/>
    <property type="project" value="UniProtKB-KW"/>
</dbReference>
<keyword evidence="3" id="KW-0862">Zinc</keyword>